<dbReference type="EMBL" id="JAMWYS010000009">
    <property type="protein sequence ID" value="MCO4291899.1"/>
    <property type="molecule type" value="Genomic_DNA"/>
</dbReference>
<dbReference type="InterPro" id="IPR051476">
    <property type="entry name" value="Bac_ResReg_Asp_Phosphatase"/>
</dbReference>
<organism evidence="10 11">
    <name type="scientific">Solitalea agri</name>
    <dbReference type="NCBI Taxonomy" id="2953739"/>
    <lineage>
        <taxon>Bacteria</taxon>
        <taxon>Pseudomonadati</taxon>
        <taxon>Bacteroidota</taxon>
        <taxon>Sphingobacteriia</taxon>
        <taxon>Sphingobacteriales</taxon>
        <taxon>Sphingobacteriaceae</taxon>
        <taxon>Solitalea</taxon>
    </lineage>
</organism>
<keyword evidence="7" id="KW-0472">Membrane</keyword>
<accession>A0A9X2EZH1</accession>
<proteinExistence type="inferred from homology"/>
<keyword evidence="8" id="KW-0732">Signal</keyword>
<keyword evidence="3" id="KW-0677">Repeat</keyword>
<evidence type="ECO:0000256" key="5">
    <source>
        <dbReference type="ARBA" id="ARBA00038253"/>
    </source>
</evidence>
<protein>
    <submittedName>
        <fullName evidence="10">Tetratricopeptide repeat protein</fullName>
    </submittedName>
</protein>
<dbReference type="AlphaFoldDB" id="A0A9X2EZH1"/>
<reference evidence="10" key="1">
    <citation type="submission" date="2022-06" db="EMBL/GenBank/DDBJ databases">
        <title>Solitalea sp. MAHUQ-68 isolated from rhizospheric soil.</title>
        <authorList>
            <person name="Huq M.A."/>
        </authorList>
    </citation>
    <scope>NUCLEOTIDE SEQUENCE</scope>
    <source>
        <strain evidence="10">MAHUQ-68</strain>
    </source>
</reference>
<feature type="repeat" description="TPR" evidence="6">
    <location>
        <begin position="247"/>
        <end position="280"/>
    </location>
</feature>
<dbReference type="RefSeq" id="WP_252586135.1">
    <property type="nucleotide sequence ID" value="NZ_JAMWYS010000009.1"/>
</dbReference>
<dbReference type="GO" id="GO:0005737">
    <property type="term" value="C:cytoplasm"/>
    <property type="evidence" value="ECO:0007669"/>
    <property type="project" value="UniProtKB-SubCell"/>
</dbReference>
<dbReference type="InterPro" id="IPR011990">
    <property type="entry name" value="TPR-like_helical_dom_sf"/>
</dbReference>
<keyword evidence="11" id="KW-1185">Reference proteome</keyword>
<dbReference type="GO" id="GO:0006355">
    <property type="term" value="P:regulation of DNA-templated transcription"/>
    <property type="evidence" value="ECO:0007669"/>
    <property type="project" value="InterPro"/>
</dbReference>
<evidence type="ECO:0000256" key="2">
    <source>
        <dbReference type="ARBA" id="ARBA00022490"/>
    </source>
</evidence>
<dbReference type="SMART" id="SM00421">
    <property type="entry name" value="HTH_LUXR"/>
    <property type="match status" value="1"/>
</dbReference>
<comment type="similarity">
    <text evidence="5">Belongs to the Rap family.</text>
</comment>
<dbReference type="SUPFAM" id="SSF48452">
    <property type="entry name" value="TPR-like"/>
    <property type="match status" value="2"/>
</dbReference>
<evidence type="ECO:0000256" key="4">
    <source>
        <dbReference type="ARBA" id="ARBA00022803"/>
    </source>
</evidence>
<gene>
    <name evidence="10" type="ORF">NF867_03375</name>
</gene>
<dbReference type="InterPro" id="IPR036388">
    <property type="entry name" value="WH-like_DNA-bd_sf"/>
</dbReference>
<feature type="transmembrane region" description="Helical" evidence="7">
    <location>
        <begin position="354"/>
        <end position="376"/>
    </location>
</feature>
<evidence type="ECO:0000259" key="9">
    <source>
        <dbReference type="SMART" id="SM00421"/>
    </source>
</evidence>
<dbReference type="SMART" id="SM00028">
    <property type="entry name" value="TPR"/>
    <property type="match status" value="5"/>
</dbReference>
<comment type="caution">
    <text evidence="10">The sequence shown here is derived from an EMBL/GenBank/DDBJ whole genome shotgun (WGS) entry which is preliminary data.</text>
</comment>
<dbReference type="InterPro" id="IPR019734">
    <property type="entry name" value="TPR_rpt"/>
</dbReference>
<evidence type="ECO:0000256" key="7">
    <source>
        <dbReference type="SAM" id="Phobius"/>
    </source>
</evidence>
<evidence type="ECO:0000256" key="8">
    <source>
        <dbReference type="SAM" id="SignalP"/>
    </source>
</evidence>
<dbReference type="GO" id="GO:0003677">
    <property type="term" value="F:DNA binding"/>
    <property type="evidence" value="ECO:0007669"/>
    <property type="project" value="InterPro"/>
</dbReference>
<dbReference type="Pfam" id="PF13424">
    <property type="entry name" value="TPR_12"/>
    <property type="match status" value="2"/>
</dbReference>
<sequence>MIRLSASFLLMTFLAQFAWAQSDSTIDSLKAALKHTESDPTKINITTELSEELYKTNPQQALVYAHELELLALKINSDSLLNYAYINQATAFLHMGNYSQSLQLYLKAIQRAQKSGDSFALFSAYEKLGILYHYQNNDRKALQYFFSALSQFSKKKVTNKRLIERRGYLLKNIGIAYTGIKNYQKSAYYFDQALTLAREQNNYELMANVISNQGTLLSDQGRKDLALKQYFSALAIRKAHNNKWGLATSYLDIGQFYFNQKDYVNAEVYLKEAVTLGKQVEFWPSVNTSSSYLYRLYKQNGDYKNALQTFELNKEVTDTLYSRERIKKMQQLEMQYEFDRKQTELKTQQRKKELHYWLGTVTLILLLTGVFLLYLLQRNKIKKMKLMRRHLQLETMHLESDLEAKDKELVLNMKNLADQKEMINDVSNKLLAIKKDLNNTSQKTVQKIVHELQANLQPELLDEFEIRFQGIHEDFYKKLNEKFDDLTPNERKLCALLKLNMTSKEIATITHQSAKSIDVARTRLRKKLNLTGTDLNLTDFLIQLDNHKQNLL</sequence>
<dbReference type="SUPFAM" id="SSF46894">
    <property type="entry name" value="C-terminal effector domain of the bipartite response regulators"/>
    <property type="match status" value="1"/>
</dbReference>
<feature type="chain" id="PRO_5040979226" evidence="8">
    <location>
        <begin position="21"/>
        <end position="552"/>
    </location>
</feature>
<evidence type="ECO:0000256" key="6">
    <source>
        <dbReference type="PROSITE-ProRule" id="PRU00339"/>
    </source>
</evidence>
<dbReference type="PANTHER" id="PTHR46630:SF1">
    <property type="entry name" value="TETRATRICOPEPTIDE REPEAT PROTEIN 29"/>
    <property type="match status" value="1"/>
</dbReference>
<evidence type="ECO:0000256" key="1">
    <source>
        <dbReference type="ARBA" id="ARBA00004496"/>
    </source>
</evidence>
<dbReference type="Gene3D" id="1.10.10.10">
    <property type="entry name" value="Winged helix-like DNA-binding domain superfamily/Winged helix DNA-binding domain"/>
    <property type="match status" value="1"/>
</dbReference>
<evidence type="ECO:0000256" key="3">
    <source>
        <dbReference type="ARBA" id="ARBA00022737"/>
    </source>
</evidence>
<dbReference type="InterPro" id="IPR016032">
    <property type="entry name" value="Sig_transdc_resp-reg_C-effctor"/>
</dbReference>
<dbReference type="PANTHER" id="PTHR46630">
    <property type="entry name" value="TETRATRICOPEPTIDE REPEAT PROTEIN 29"/>
    <property type="match status" value="1"/>
</dbReference>
<name>A0A9X2EZH1_9SPHI</name>
<dbReference type="InterPro" id="IPR000792">
    <property type="entry name" value="Tscrpt_reg_LuxR_C"/>
</dbReference>
<keyword evidence="7" id="KW-0812">Transmembrane</keyword>
<evidence type="ECO:0000313" key="11">
    <source>
        <dbReference type="Proteomes" id="UP001155182"/>
    </source>
</evidence>
<keyword evidence="7" id="KW-1133">Transmembrane helix</keyword>
<keyword evidence="4 6" id="KW-0802">TPR repeat</keyword>
<dbReference type="Pfam" id="PF13374">
    <property type="entry name" value="TPR_10"/>
    <property type="match status" value="1"/>
</dbReference>
<dbReference type="Gene3D" id="1.25.40.10">
    <property type="entry name" value="Tetratricopeptide repeat domain"/>
    <property type="match status" value="2"/>
</dbReference>
<dbReference type="PROSITE" id="PS50005">
    <property type="entry name" value="TPR"/>
    <property type="match status" value="3"/>
</dbReference>
<feature type="domain" description="HTH luxR-type" evidence="9">
    <location>
        <begin position="483"/>
        <end position="541"/>
    </location>
</feature>
<keyword evidence="2" id="KW-0963">Cytoplasm</keyword>
<comment type="subcellular location">
    <subcellularLocation>
        <location evidence="1">Cytoplasm</location>
    </subcellularLocation>
</comment>
<feature type="signal peptide" evidence="8">
    <location>
        <begin position="1"/>
        <end position="20"/>
    </location>
</feature>
<feature type="repeat" description="TPR" evidence="6">
    <location>
        <begin position="167"/>
        <end position="200"/>
    </location>
</feature>
<evidence type="ECO:0000313" key="10">
    <source>
        <dbReference type="EMBL" id="MCO4291899.1"/>
    </source>
</evidence>
<feature type="repeat" description="TPR" evidence="6">
    <location>
        <begin position="82"/>
        <end position="115"/>
    </location>
</feature>
<dbReference type="Proteomes" id="UP001155182">
    <property type="component" value="Unassembled WGS sequence"/>
</dbReference>